<accession>A0A9N9HS53</accession>
<dbReference type="Proteomes" id="UP000789342">
    <property type="component" value="Unassembled WGS sequence"/>
</dbReference>
<keyword evidence="5" id="KW-1185">Reference proteome</keyword>
<evidence type="ECO:0000256" key="2">
    <source>
        <dbReference type="SAM" id="Phobius"/>
    </source>
</evidence>
<sequence>MSQLYIRVLLLSSLLVGLLALTANGATYTATVVGFGTTFTTTGTQSLPIPSGVTVYVGGQTLTAGGNPSTSKSTGSASDATGSASAATGSASGVSASASGTSGGPAPSTSSKTGAATHNEPMFNLGISLIIGFAIIAVGLFY</sequence>
<organism evidence="4 5">
    <name type="scientific">Acaulospora morrowiae</name>
    <dbReference type="NCBI Taxonomy" id="94023"/>
    <lineage>
        <taxon>Eukaryota</taxon>
        <taxon>Fungi</taxon>
        <taxon>Fungi incertae sedis</taxon>
        <taxon>Mucoromycota</taxon>
        <taxon>Glomeromycotina</taxon>
        <taxon>Glomeromycetes</taxon>
        <taxon>Diversisporales</taxon>
        <taxon>Acaulosporaceae</taxon>
        <taxon>Acaulospora</taxon>
    </lineage>
</organism>
<feature type="signal peptide" evidence="3">
    <location>
        <begin position="1"/>
        <end position="20"/>
    </location>
</feature>
<evidence type="ECO:0000313" key="4">
    <source>
        <dbReference type="EMBL" id="CAG8702831.1"/>
    </source>
</evidence>
<dbReference type="AlphaFoldDB" id="A0A9N9HS53"/>
<keyword evidence="2" id="KW-0472">Membrane</keyword>
<feature type="compositionally biased region" description="Low complexity" evidence="1">
    <location>
        <begin position="69"/>
        <end position="114"/>
    </location>
</feature>
<feature type="region of interest" description="Disordered" evidence="1">
    <location>
        <begin position="65"/>
        <end position="115"/>
    </location>
</feature>
<proteinExistence type="predicted"/>
<evidence type="ECO:0000256" key="3">
    <source>
        <dbReference type="SAM" id="SignalP"/>
    </source>
</evidence>
<keyword evidence="2" id="KW-0812">Transmembrane</keyword>
<keyword evidence="3" id="KW-0732">Signal</keyword>
<reference evidence="4" key="1">
    <citation type="submission" date="2021-06" db="EMBL/GenBank/DDBJ databases">
        <authorList>
            <person name="Kallberg Y."/>
            <person name="Tangrot J."/>
            <person name="Rosling A."/>
        </authorList>
    </citation>
    <scope>NUCLEOTIDE SEQUENCE</scope>
    <source>
        <strain evidence="4">CL551</strain>
    </source>
</reference>
<dbReference type="EMBL" id="CAJVPV010017467">
    <property type="protein sequence ID" value="CAG8702831.1"/>
    <property type="molecule type" value="Genomic_DNA"/>
</dbReference>
<protein>
    <submittedName>
        <fullName evidence="4">12399_t:CDS:1</fullName>
    </submittedName>
</protein>
<feature type="chain" id="PRO_5040275011" evidence="3">
    <location>
        <begin position="21"/>
        <end position="142"/>
    </location>
</feature>
<comment type="caution">
    <text evidence="4">The sequence shown here is derived from an EMBL/GenBank/DDBJ whole genome shotgun (WGS) entry which is preliminary data.</text>
</comment>
<evidence type="ECO:0000256" key="1">
    <source>
        <dbReference type="SAM" id="MobiDB-lite"/>
    </source>
</evidence>
<feature type="transmembrane region" description="Helical" evidence="2">
    <location>
        <begin position="122"/>
        <end position="141"/>
    </location>
</feature>
<keyword evidence="2" id="KW-1133">Transmembrane helix</keyword>
<gene>
    <name evidence="4" type="ORF">AMORRO_LOCUS12232</name>
</gene>
<name>A0A9N9HS53_9GLOM</name>
<evidence type="ECO:0000313" key="5">
    <source>
        <dbReference type="Proteomes" id="UP000789342"/>
    </source>
</evidence>